<evidence type="ECO:0000313" key="2">
    <source>
        <dbReference type="Proteomes" id="UP001597297"/>
    </source>
</evidence>
<dbReference type="EMBL" id="JBHUJC010000034">
    <property type="protein sequence ID" value="MFD2276933.1"/>
    <property type="molecule type" value="Genomic_DNA"/>
</dbReference>
<dbReference type="Proteomes" id="UP001597297">
    <property type="component" value="Unassembled WGS sequence"/>
</dbReference>
<gene>
    <name evidence="1" type="ORF">ACFSQZ_10665</name>
</gene>
<protein>
    <submittedName>
        <fullName evidence="1">Uncharacterized protein</fullName>
    </submittedName>
</protein>
<name>A0ABW5E6N3_9BACT</name>
<sequence>MSEPLNTQHSADHIHPCPYLPAVTETLPSTHTRPFRAECSQSFYNACHELAQSQWLQARPAQAILQLDKAMMAKLPADTPILSQLPIPYQPILWIIEHSAENAFLGNPVRHFQHLASRMNWKQPQPELRIARAWCCLHLCEARFSTALYPRDFVQIEREQLHVPSFDQALQILESTSPHTNEVDLVKQLCQ</sequence>
<evidence type="ECO:0000313" key="1">
    <source>
        <dbReference type="EMBL" id="MFD2276933.1"/>
    </source>
</evidence>
<reference evidence="2" key="1">
    <citation type="journal article" date="2019" name="Int. J. Syst. Evol. Microbiol.">
        <title>The Global Catalogue of Microorganisms (GCM) 10K type strain sequencing project: providing services to taxonomists for standard genome sequencing and annotation.</title>
        <authorList>
            <consortium name="The Broad Institute Genomics Platform"/>
            <consortium name="The Broad Institute Genome Sequencing Center for Infectious Disease"/>
            <person name="Wu L."/>
            <person name="Ma J."/>
        </authorList>
    </citation>
    <scope>NUCLEOTIDE SEQUENCE [LARGE SCALE GENOMIC DNA]</scope>
    <source>
        <strain evidence="2">JCM 16545</strain>
    </source>
</reference>
<organism evidence="1 2">
    <name type="scientific">Rubritalea spongiae</name>
    <dbReference type="NCBI Taxonomy" id="430797"/>
    <lineage>
        <taxon>Bacteria</taxon>
        <taxon>Pseudomonadati</taxon>
        <taxon>Verrucomicrobiota</taxon>
        <taxon>Verrucomicrobiia</taxon>
        <taxon>Verrucomicrobiales</taxon>
        <taxon>Rubritaleaceae</taxon>
        <taxon>Rubritalea</taxon>
    </lineage>
</organism>
<proteinExistence type="predicted"/>
<keyword evidence="2" id="KW-1185">Reference proteome</keyword>
<dbReference type="RefSeq" id="WP_377092859.1">
    <property type="nucleotide sequence ID" value="NZ_JBHSJM010000001.1"/>
</dbReference>
<comment type="caution">
    <text evidence="1">The sequence shown here is derived from an EMBL/GenBank/DDBJ whole genome shotgun (WGS) entry which is preliminary data.</text>
</comment>
<accession>A0ABW5E6N3</accession>